<gene>
    <name evidence="1" type="ORF">FG486_15875</name>
</gene>
<protein>
    <submittedName>
        <fullName evidence="1">Uncharacterized protein</fullName>
    </submittedName>
</protein>
<evidence type="ECO:0000313" key="1">
    <source>
        <dbReference type="EMBL" id="MBA1375822.1"/>
    </source>
</evidence>
<dbReference type="EMBL" id="VDES01000003">
    <property type="protein sequence ID" value="MBA1375822.1"/>
    <property type="molecule type" value="Genomic_DNA"/>
</dbReference>
<name>A0A7V8RG34_9SPHN</name>
<reference evidence="1 2" key="1">
    <citation type="journal article" date="1994" name="Int. J. Syst. Bacteriol.">
        <title>Phylogenetic positions of novel aerobic, bacteriochlorophyll a-containing bacteria and description of Roseococcus thiosulfatophilus gen. nov., sp. nov., Erythromicrobium ramosum gen. nov., sp. nov., and Erythrobacter litoralis sp. nov.</title>
        <authorList>
            <person name="Yurkov V."/>
            <person name="Stackebrandt E."/>
            <person name="Holmes A."/>
            <person name="Fuerst J.A."/>
            <person name="Hugenholtz P."/>
            <person name="Golecki J."/>
            <person name="Gad'on N."/>
            <person name="Gorlenko V.M."/>
            <person name="Kompantseva E.I."/>
            <person name="Drews G."/>
        </authorList>
    </citation>
    <scope>NUCLEOTIDE SEQUENCE [LARGE SCALE GENOMIC DNA]</scope>
    <source>
        <strain evidence="1 2">KR-99</strain>
    </source>
</reference>
<accession>A0A7V8RG34</accession>
<dbReference type="AlphaFoldDB" id="A0A7V8RG34"/>
<comment type="caution">
    <text evidence="1">The sequence shown here is derived from an EMBL/GenBank/DDBJ whole genome shotgun (WGS) entry which is preliminary data.</text>
</comment>
<sequence>MVGNALRKSNAVRQNSTKPVSFSYWSGCARHHTRMSSHLILTVILGSTLPLLPVSFVNLDRAVPAQEDCVGKKRVATVPARAKKEASRKRCRVIAPILM</sequence>
<keyword evidence="2" id="KW-1185">Reference proteome</keyword>
<evidence type="ECO:0000313" key="2">
    <source>
        <dbReference type="Proteomes" id="UP000589292"/>
    </source>
</evidence>
<dbReference type="Proteomes" id="UP000589292">
    <property type="component" value="Unassembled WGS sequence"/>
</dbReference>
<proteinExistence type="predicted"/>
<dbReference type="RefSeq" id="WP_181268250.1">
    <property type="nucleotide sequence ID" value="NZ_BAAAGB010000001.1"/>
</dbReference>
<organism evidence="1 2">
    <name type="scientific">Sphingomonas ursincola</name>
    <dbReference type="NCBI Taxonomy" id="56361"/>
    <lineage>
        <taxon>Bacteria</taxon>
        <taxon>Pseudomonadati</taxon>
        <taxon>Pseudomonadota</taxon>
        <taxon>Alphaproteobacteria</taxon>
        <taxon>Sphingomonadales</taxon>
        <taxon>Sphingomonadaceae</taxon>
        <taxon>Sphingomonas</taxon>
    </lineage>
</organism>